<dbReference type="AlphaFoldDB" id="A0A538TG51"/>
<reference evidence="2 3" key="1">
    <citation type="journal article" date="2019" name="Nat. Microbiol.">
        <title>Mediterranean grassland soil C-N compound turnover is dependent on rainfall and depth, and is mediated by genomically divergent microorganisms.</title>
        <authorList>
            <person name="Diamond S."/>
            <person name="Andeer P.F."/>
            <person name="Li Z."/>
            <person name="Crits-Christoph A."/>
            <person name="Burstein D."/>
            <person name="Anantharaman K."/>
            <person name="Lane K.R."/>
            <person name="Thomas B.C."/>
            <person name="Pan C."/>
            <person name="Northen T.R."/>
            <person name="Banfield J.F."/>
        </authorList>
    </citation>
    <scope>NUCLEOTIDE SEQUENCE [LARGE SCALE GENOMIC DNA]</scope>
    <source>
        <strain evidence="2">WS_8</strain>
    </source>
</reference>
<dbReference type="Proteomes" id="UP000316609">
    <property type="component" value="Unassembled WGS sequence"/>
</dbReference>
<comment type="caution">
    <text evidence="2">The sequence shown here is derived from an EMBL/GenBank/DDBJ whole genome shotgun (WGS) entry which is preliminary data.</text>
</comment>
<evidence type="ECO:0000256" key="1">
    <source>
        <dbReference type="SAM" id="SignalP"/>
    </source>
</evidence>
<feature type="signal peptide" evidence="1">
    <location>
        <begin position="1"/>
        <end position="26"/>
    </location>
</feature>
<evidence type="ECO:0000313" key="2">
    <source>
        <dbReference type="EMBL" id="TMQ62584.1"/>
    </source>
</evidence>
<evidence type="ECO:0008006" key="4">
    <source>
        <dbReference type="Google" id="ProtNLM"/>
    </source>
</evidence>
<proteinExistence type="predicted"/>
<feature type="chain" id="PRO_5022148764" description="DUF3570 domain-containing protein" evidence="1">
    <location>
        <begin position="27"/>
        <end position="351"/>
    </location>
</feature>
<protein>
    <recommendedName>
        <fullName evidence="4">DUF3570 domain-containing protein</fullName>
    </recommendedName>
</protein>
<gene>
    <name evidence="2" type="ORF">E6K78_11435</name>
</gene>
<evidence type="ECO:0000313" key="3">
    <source>
        <dbReference type="Proteomes" id="UP000316609"/>
    </source>
</evidence>
<dbReference type="EMBL" id="VBOY01000128">
    <property type="protein sequence ID" value="TMQ62584.1"/>
    <property type="molecule type" value="Genomic_DNA"/>
</dbReference>
<accession>A0A538TG51</accession>
<name>A0A538TG51_UNCEI</name>
<keyword evidence="1" id="KW-0732">Signal</keyword>
<sequence length="351" mass="38803">MRLGAHRMAPRAMVALLAAVATPSGAKGGIGPATAEVQLAIGHDSNLLDASDAERSAFSARDPESFFVVSSMRDQFLDGAIRGEWRLPRLSAGHPGLAFEYQRRQYLNNPIKSTERFTLESRLRPASHTRVNLATEFVPRFYSRHRLNPDAQPGEPQFSPEVYRRGDASAVLVQGVTAGVELEIGLEGSVRDYRAPFDGRDRHLAGATMGLAGSLSPDFRLGARGGYRRTWSRNQPGIASDLSNREWIVAPWLAAHPRLVSIRLDVETSWRRYTSSDPKDDGHFGRKDLRSEVRLEIARQVAGSLSSVTRLVGRVQRSSLPLRGFDEDAFSDAEVETGLRWHREAPPGSPR</sequence>
<organism evidence="2 3">
    <name type="scientific">Eiseniibacteriota bacterium</name>
    <dbReference type="NCBI Taxonomy" id="2212470"/>
    <lineage>
        <taxon>Bacteria</taxon>
        <taxon>Candidatus Eiseniibacteriota</taxon>
    </lineage>
</organism>